<evidence type="ECO:0000313" key="2">
    <source>
        <dbReference type="Proteomes" id="UP000276834"/>
    </source>
</evidence>
<dbReference type="EMBL" id="QUSF01000005">
    <property type="protein sequence ID" value="RLW09396.1"/>
    <property type="molecule type" value="Genomic_DNA"/>
</dbReference>
<sequence length="77" mass="8464">MLPRGRRPSAAGRGGGSALRLRLLWVRGTPRSSLLLQPGAVVSKILQFMQRGRPWPQAVTFAEEGSESWSEAENSFL</sequence>
<dbReference type="AlphaFoldDB" id="A0A3L8SWH5"/>
<evidence type="ECO:0000313" key="1">
    <source>
        <dbReference type="EMBL" id="RLW09396.1"/>
    </source>
</evidence>
<keyword evidence="2" id="KW-1185">Reference proteome</keyword>
<proteinExistence type="predicted"/>
<name>A0A3L8SWH5_CHLGU</name>
<gene>
    <name evidence="1" type="ORF">DV515_00002802</name>
</gene>
<comment type="caution">
    <text evidence="1">The sequence shown here is derived from an EMBL/GenBank/DDBJ whole genome shotgun (WGS) entry which is preliminary data.</text>
</comment>
<dbReference type="Proteomes" id="UP000276834">
    <property type="component" value="Unassembled WGS sequence"/>
</dbReference>
<protein>
    <submittedName>
        <fullName evidence="1">Uncharacterized protein</fullName>
    </submittedName>
</protein>
<reference evidence="1 2" key="1">
    <citation type="journal article" date="2018" name="Proc. R. Soc. B">
        <title>A non-coding region near Follistatin controls head colour polymorphism in the Gouldian finch.</title>
        <authorList>
            <person name="Toomey M.B."/>
            <person name="Marques C.I."/>
            <person name="Andrade P."/>
            <person name="Araujo P.M."/>
            <person name="Sabatino S."/>
            <person name="Gazda M.A."/>
            <person name="Afonso S."/>
            <person name="Lopes R.J."/>
            <person name="Corbo J.C."/>
            <person name="Carneiro M."/>
        </authorList>
    </citation>
    <scope>NUCLEOTIDE SEQUENCE [LARGE SCALE GENOMIC DNA]</scope>
    <source>
        <strain evidence="1">Red01</strain>
        <tissue evidence="1">Muscle</tissue>
    </source>
</reference>
<accession>A0A3L8SWH5</accession>
<organism evidence="1 2">
    <name type="scientific">Chloebia gouldiae</name>
    <name type="common">Gouldian finch</name>
    <name type="synonym">Erythrura gouldiae</name>
    <dbReference type="NCBI Taxonomy" id="44316"/>
    <lineage>
        <taxon>Eukaryota</taxon>
        <taxon>Metazoa</taxon>
        <taxon>Chordata</taxon>
        <taxon>Craniata</taxon>
        <taxon>Vertebrata</taxon>
        <taxon>Euteleostomi</taxon>
        <taxon>Archelosauria</taxon>
        <taxon>Archosauria</taxon>
        <taxon>Dinosauria</taxon>
        <taxon>Saurischia</taxon>
        <taxon>Theropoda</taxon>
        <taxon>Coelurosauria</taxon>
        <taxon>Aves</taxon>
        <taxon>Neognathae</taxon>
        <taxon>Neoaves</taxon>
        <taxon>Telluraves</taxon>
        <taxon>Australaves</taxon>
        <taxon>Passeriformes</taxon>
        <taxon>Passeroidea</taxon>
        <taxon>Passeridae</taxon>
        <taxon>Chloebia</taxon>
    </lineage>
</organism>